<comment type="caution">
    <text evidence="4">The sequence shown here is derived from an EMBL/GenBank/DDBJ whole genome shotgun (WGS) entry which is preliminary data.</text>
</comment>
<dbReference type="PANTHER" id="PTHR30036">
    <property type="entry name" value="D-XYLOSE-BINDING PERIPLASMIC PROTEIN"/>
    <property type="match status" value="1"/>
</dbReference>
<accession>A0ABW0HXI2</accession>
<dbReference type="InterPro" id="IPR025997">
    <property type="entry name" value="SBP_2_dom"/>
</dbReference>
<comment type="subcellular location">
    <subcellularLocation>
        <location evidence="1">Cell envelope</location>
    </subcellularLocation>
</comment>
<dbReference type="SUPFAM" id="SSF53822">
    <property type="entry name" value="Periplasmic binding protein-like I"/>
    <property type="match status" value="1"/>
</dbReference>
<dbReference type="RefSeq" id="WP_378135569.1">
    <property type="nucleotide sequence ID" value="NZ_JBHSMI010000028.1"/>
</dbReference>
<feature type="region of interest" description="Disordered" evidence="2">
    <location>
        <begin position="1"/>
        <end position="23"/>
    </location>
</feature>
<feature type="domain" description="Periplasmic binding protein" evidence="3">
    <location>
        <begin position="92"/>
        <end position="349"/>
    </location>
</feature>
<name>A0ABW0HXI2_9BACL</name>
<protein>
    <submittedName>
        <fullName evidence="4">Autoinducer 2 ABC transporter substrate-binding protein</fullName>
    </submittedName>
</protein>
<keyword evidence="5" id="KW-1185">Reference proteome</keyword>
<evidence type="ECO:0000256" key="1">
    <source>
        <dbReference type="ARBA" id="ARBA00004196"/>
    </source>
</evidence>
<dbReference type="PANTHER" id="PTHR30036:SF8">
    <property type="entry name" value="ABC-TYPE SUGAR TRANSPORT SYSTEM PERIPLASMIC COMPONENT-LIKE PROTEIN"/>
    <property type="match status" value="1"/>
</dbReference>
<gene>
    <name evidence="4" type="ORF">ACFPOF_19245</name>
</gene>
<dbReference type="Pfam" id="PF13407">
    <property type="entry name" value="Peripla_BP_4"/>
    <property type="match status" value="1"/>
</dbReference>
<dbReference type="InterPro" id="IPR050555">
    <property type="entry name" value="Bact_Solute-Bind_Prot2"/>
</dbReference>
<dbReference type="EMBL" id="JBHSMI010000028">
    <property type="protein sequence ID" value="MFC5404882.1"/>
    <property type="molecule type" value="Genomic_DNA"/>
</dbReference>
<dbReference type="Gene3D" id="3.40.50.2300">
    <property type="match status" value="2"/>
</dbReference>
<evidence type="ECO:0000259" key="3">
    <source>
        <dbReference type="Pfam" id="PF13407"/>
    </source>
</evidence>
<evidence type="ECO:0000313" key="4">
    <source>
        <dbReference type="EMBL" id="MFC5404882.1"/>
    </source>
</evidence>
<dbReference type="InterPro" id="IPR028082">
    <property type="entry name" value="Peripla_BP_I"/>
</dbReference>
<sequence length="388" mass="41069">MYRASAPSASSAPSNTGPASAPTAARRRSRIAAVAAIAMLLAFALLAASCGSASDKQFELIYSLEKETKAPGPAGSPGQPQPTAGPLKPYKIAFVPKGTELNDYFKYAAEGALEAGRSLGANVIVAGSKTADADLQIAAVEKLIADKVDLIAISANDPVKLVPVLREAKNKGIKVITWDADTEPQGRQFFVNMVDPEVLGRHLLDTLALAVGEKGNYAIMTGSFAAANLNEWLKWIHIQQKEYYPDLNLVATVATDDDLQTAHEVAKRLLADYPDLDGILGNSSVGPPGAAKAVREAGKSGKVKVVGLSNPNLMRPFLHDGSAQISTLWSPKKLGFLTIVLASDYLNGKLPADGDEVEGVGNIRVNGDMVIMGEPLDFTPDNVDQYDF</sequence>
<evidence type="ECO:0000313" key="5">
    <source>
        <dbReference type="Proteomes" id="UP001596113"/>
    </source>
</evidence>
<evidence type="ECO:0000256" key="2">
    <source>
        <dbReference type="SAM" id="MobiDB-lite"/>
    </source>
</evidence>
<proteinExistence type="predicted"/>
<reference evidence="5" key="1">
    <citation type="journal article" date="2019" name="Int. J. Syst. Evol. Microbiol.">
        <title>The Global Catalogue of Microorganisms (GCM) 10K type strain sequencing project: providing services to taxonomists for standard genome sequencing and annotation.</title>
        <authorList>
            <consortium name="The Broad Institute Genomics Platform"/>
            <consortium name="The Broad Institute Genome Sequencing Center for Infectious Disease"/>
            <person name="Wu L."/>
            <person name="Ma J."/>
        </authorList>
    </citation>
    <scope>NUCLEOTIDE SEQUENCE [LARGE SCALE GENOMIC DNA]</scope>
    <source>
        <strain evidence="5">CGMCC 1.18575</strain>
    </source>
</reference>
<organism evidence="4 5">
    <name type="scientific">Cohnella soli</name>
    <dbReference type="NCBI Taxonomy" id="425005"/>
    <lineage>
        <taxon>Bacteria</taxon>
        <taxon>Bacillati</taxon>
        <taxon>Bacillota</taxon>
        <taxon>Bacilli</taxon>
        <taxon>Bacillales</taxon>
        <taxon>Paenibacillaceae</taxon>
        <taxon>Cohnella</taxon>
    </lineage>
</organism>
<dbReference type="CDD" id="cd06302">
    <property type="entry name" value="PBP1_LsrB_Quorum_Sensing-like"/>
    <property type="match status" value="1"/>
</dbReference>
<dbReference type="Proteomes" id="UP001596113">
    <property type="component" value="Unassembled WGS sequence"/>
</dbReference>